<dbReference type="SUPFAM" id="SSF64005">
    <property type="entry name" value="Undecaprenyl diphosphate synthase"/>
    <property type="match status" value="1"/>
</dbReference>
<dbReference type="PANTHER" id="PTHR10291">
    <property type="entry name" value="DEHYDRODOLICHYL DIPHOSPHATE SYNTHASE FAMILY MEMBER"/>
    <property type="match status" value="1"/>
</dbReference>
<gene>
    <name evidence="3" type="ORF">Tsumi_02500</name>
</gene>
<evidence type="ECO:0000256" key="1">
    <source>
        <dbReference type="ARBA" id="ARBA00022679"/>
    </source>
</evidence>
<evidence type="ECO:0000313" key="4">
    <source>
        <dbReference type="Proteomes" id="UP001628220"/>
    </source>
</evidence>
<dbReference type="PANTHER" id="PTHR10291:SF0">
    <property type="entry name" value="DEHYDRODOLICHYL DIPHOSPHATE SYNTHASE 2"/>
    <property type="match status" value="1"/>
</dbReference>
<keyword evidence="2" id="KW-0460">Magnesium</keyword>
<organism evidence="3 4">
    <name type="scientific">Porphyromonas miyakawae</name>
    <dbReference type="NCBI Taxonomy" id="3137470"/>
    <lineage>
        <taxon>Bacteria</taxon>
        <taxon>Pseudomonadati</taxon>
        <taxon>Bacteroidota</taxon>
        <taxon>Bacteroidia</taxon>
        <taxon>Bacteroidales</taxon>
        <taxon>Porphyromonadaceae</taxon>
        <taxon>Porphyromonas</taxon>
    </lineage>
</organism>
<comment type="caution">
    <text evidence="3">The sequence shown here is derived from an EMBL/GenBank/DDBJ whole genome shotgun (WGS) entry which is preliminary data.</text>
</comment>
<feature type="binding site" evidence="2">
    <location>
        <position position="196"/>
    </location>
    <ligand>
        <name>Mg(2+)</name>
        <dbReference type="ChEBI" id="CHEBI:18420"/>
    </ligand>
</feature>
<dbReference type="CDD" id="cd00475">
    <property type="entry name" value="Cis_IPPS"/>
    <property type="match status" value="1"/>
</dbReference>
<feature type="binding site" evidence="2">
    <location>
        <position position="61"/>
    </location>
    <ligand>
        <name>substrate</name>
    </ligand>
</feature>
<feature type="binding site" evidence="2">
    <location>
        <position position="177"/>
    </location>
    <ligand>
        <name>substrate</name>
    </ligand>
</feature>
<dbReference type="Proteomes" id="UP001628220">
    <property type="component" value="Unassembled WGS sequence"/>
</dbReference>
<dbReference type="InterPro" id="IPR018520">
    <property type="entry name" value="UPP_synth-like_CS"/>
</dbReference>
<feature type="active site" description="Proton acceptor" evidence="2">
    <location>
        <position position="60"/>
    </location>
</feature>
<feature type="binding site" evidence="2">
    <location>
        <begin position="183"/>
        <end position="185"/>
    </location>
    <ligand>
        <name>substrate</name>
    </ligand>
</feature>
<feature type="binding site" evidence="2">
    <location>
        <begin position="13"/>
        <end position="16"/>
    </location>
    <ligand>
        <name>substrate</name>
    </ligand>
</feature>
<dbReference type="Gene3D" id="3.40.1180.10">
    <property type="entry name" value="Decaprenyl diphosphate synthase-like"/>
    <property type="match status" value="1"/>
</dbReference>
<feature type="binding site" evidence="2">
    <location>
        <begin position="57"/>
        <end position="59"/>
    </location>
    <ligand>
        <name>substrate</name>
    </ligand>
</feature>
<dbReference type="Pfam" id="PF01255">
    <property type="entry name" value="Prenyltransf"/>
    <property type="match status" value="1"/>
</dbReference>
<dbReference type="EC" id="2.5.1.-" evidence="2"/>
<dbReference type="EMBL" id="BAAFSF010000001">
    <property type="protein sequence ID" value="GAB1251146.1"/>
    <property type="molecule type" value="Genomic_DNA"/>
</dbReference>
<evidence type="ECO:0000313" key="3">
    <source>
        <dbReference type="EMBL" id="GAB1251146.1"/>
    </source>
</evidence>
<keyword evidence="1 2" id="KW-0808">Transferase</keyword>
<dbReference type="InterPro" id="IPR001441">
    <property type="entry name" value="UPP_synth-like"/>
</dbReference>
<feature type="binding site" evidence="2">
    <location>
        <position position="25"/>
    </location>
    <ligand>
        <name>substrate</name>
    </ligand>
</feature>
<protein>
    <recommendedName>
        <fullName evidence="2">Isoprenyl transferase</fullName>
        <ecNumber evidence="2">2.5.1.-</ecNumber>
    </recommendedName>
</protein>
<dbReference type="HAMAP" id="MF_01139">
    <property type="entry name" value="ISPT"/>
    <property type="match status" value="1"/>
</dbReference>
<dbReference type="GO" id="GO:0016740">
    <property type="term" value="F:transferase activity"/>
    <property type="evidence" value="ECO:0007669"/>
    <property type="project" value="UniProtKB-KW"/>
</dbReference>
<comment type="similarity">
    <text evidence="2">Belongs to the UPP synthase family.</text>
</comment>
<comment type="subunit">
    <text evidence="2">Homodimer.</text>
</comment>
<feature type="active site" evidence="2">
    <location>
        <position position="12"/>
    </location>
</feature>
<dbReference type="RefSeq" id="WP_411914961.1">
    <property type="nucleotide sequence ID" value="NZ_BAAFSF010000001.1"/>
</dbReference>
<sequence length="236" mass="26308">MNVPQHIAIIMDGNGRWALARGKERGEGHAAGVRALHDTLRNAADLGVRHLTVYAFSTENWNRPRGEVDALMALFAESITQYTPKLVESGVKLRFIGDLSRLGADHKAHLLQAVASTAECNTITLIVALSYSARWELNKAFVNGLEACRNKQLNPYDNPIEPFLETAGIPDPDLLIRTGGEQRISNFLLYQMAYTELYFTSTLWPDFSKADLEAAIKDFNSRERRYGALPDTDTTP</sequence>
<dbReference type="NCBIfam" id="TIGR00055">
    <property type="entry name" value="uppS"/>
    <property type="match status" value="1"/>
</dbReference>
<feature type="binding site" evidence="2">
    <location>
        <position position="29"/>
    </location>
    <ligand>
        <name>substrate</name>
    </ligand>
</feature>
<comment type="function">
    <text evidence="2">Catalyzes the condensation of isopentenyl diphosphate (IPP) with allylic pyrophosphates generating different type of terpenoids.</text>
</comment>
<evidence type="ECO:0000256" key="2">
    <source>
        <dbReference type="HAMAP-Rule" id="MF_01139"/>
    </source>
</evidence>
<accession>A0ABQ0E0B4</accession>
<feature type="binding site" evidence="2">
    <location>
        <position position="12"/>
    </location>
    <ligand>
        <name>Mg(2+)</name>
        <dbReference type="ChEBI" id="CHEBI:18420"/>
    </ligand>
</feature>
<comment type="cofactor">
    <cofactor evidence="2">
        <name>Mg(2+)</name>
        <dbReference type="ChEBI" id="CHEBI:18420"/>
    </cofactor>
    <text evidence="2">Binds 2 magnesium ions per subunit.</text>
</comment>
<keyword evidence="4" id="KW-1185">Reference proteome</keyword>
<reference evidence="3 4" key="1">
    <citation type="journal article" date="2025" name="Int. J. Syst. Evol. Microbiol.">
        <title>Desulfovibrio falkowii sp. nov., Porphyromonas miyakawae sp. nov., Mediterraneibacter flintii sp. nov. and Owariibacterium komagatae gen. nov., sp. nov., isolated from human faeces.</title>
        <authorList>
            <person name="Hamaguchi T."/>
            <person name="Ohara M."/>
            <person name="Hisatomi A."/>
            <person name="Sekiguchi K."/>
            <person name="Takeda J.I."/>
            <person name="Ueyama J."/>
            <person name="Ito M."/>
            <person name="Nishiwaki H."/>
            <person name="Ogi T."/>
            <person name="Hirayama M."/>
            <person name="Ohkuma M."/>
            <person name="Sakamoto M."/>
            <person name="Ohno K."/>
        </authorList>
    </citation>
    <scope>NUCLEOTIDE SEQUENCE [LARGE SCALE GENOMIC DNA]</scope>
    <source>
        <strain evidence="3 4">13CB11C</strain>
    </source>
</reference>
<feature type="binding site" evidence="2">
    <location>
        <position position="63"/>
    </location>
    <ligand>
        <name>substrate</name>
    </ligand>
</feature>
<dbReference type="PROSITE" id="PS01066">
    <property type="entry name" value="UPP_SYNTHASE"/>
    <property type="match status" value="1"/>
</dbReference>
<keyword evidence="2" id="KW-0479">Metal-binding</keyword>
<feature type="binding site" evidence="2">
    <location>
        <position position="17"/>
    </location>
    <ligand>
        <name>substrate</name>
    </ligand>
</feature>
<proteinExistence type="inferred from homology"/>
<dbReference type="InterPro" id="IPR036424">
    <property type="entry name" value="UPP_synth-like_sf"/>
</dbReference>
<name>A0ABQ0E0B4_9PORP</name>